<feature type="transmembrane region" description="Helical" evidence="6">
    <location>
        <begin position="6"/>
        <end position="26"/>
    </location>
</feature>
<keyword evidence="3 6" id="KW-0812">Transmembrane</keyword>
<keyword evidence="9" id="KW-1185">Reference proteome</keyword>
<evidence type="ECO:0000256" key="2">
    <source>
        <dbReference type="ARBA" id="ARBA00009142"/>
    </source>
</evidence>
<evidence type="ECO:0000256" key="4">
    <source>
        <dbReference type="ARBA" id="ARBA00022989"/>
    </source>
</evidence>
<dbReference type="Pfam" id="PF01925">
    <property type="entry name" value="TauE"/>
    <property type="match status" value="1"/>
</dbReference>
<comment type="similarity">
    <text evidence="2 6">Belongs to the 4-toluene sulfonate uptake permease (TSUP) (TC 2.A.102) family.</text>
</comment>
<proteinExistence type="inferred from homology"/>
<dbReference type="PANTHER" id="PTHR43701">
    <property type="entry name" value="MEMBRANE TRANSPORTER PROTEIN MJ0441-RELATED"/>
    <property type="match status" value="1"/>
</dbReference>
<evidence type="ECO:0000313" key="9">
    <source>
        <dbReference type="Proteomes" id="UP001324287"/>
    </source>
</evidence>
<dbReference type="RefSeq" id="WP_324275655.1">
    <property type="nucleotide sequence ID" value="NZ_CP141261.1"/>
</dbReference>
<evidence type="ECO:0000256" key="3">
    <source>
        <dbReference type="ARBA" id="ARBA00022692"/>
    </source>
</evidence>
<evidence type="ECO:0000256" key="1">
    <source>
        <dbReference type="ARBA" id="ARBA00004141"/>
    </source>
</evidence>
<dbReference type="PANTHER" id="PTHR43701:SF2">
    <property type="entry name" value="MEMBRANE TRANSPORTER PROTEIN YJNA-RELATED"/>
    <property type="match status" value="1"/>
</dbReference>
<comment type="subcellular location">
    <subcellularLocation>
        <location evidence="6">Cell membrane</location>
        <topology evidence="6">Multi-pass membrane protein</topology>
    </subcellularLocation>
    <subcellularLocation>
        <location evidence="1">Membrane</location>
        <topology evidence="1">Multi-pass membrane protein</topology>
    </subcellularLocation>
</comment>
<name>A0ABZ1B3H2_9ACTN</name>
<reference evidence="8 9" key="1">
    <citation type="submission" date="2023-12" db="EMBL/GenBank/DDBJ databases">
        <title>Blastococcus brunescens sp. nov., an actonobacterium isolated from sandstone collected in sahara desert.</title>
        <authorList>
            <person name="Gtari M."/>
            <person name="Ghodhbane F."/>
        </authorList>
    </citation>
    <scope>NUCLEOTIDE SEQUENCE [LARGE SCALE GENOMIC DNA]</scope>
    <source>
        <strain evidence="8 9">BMG 8361</strain>
    </source>
</reference>
<dbReference type="EMBL" id="CP141261">
    <property type="protein sequence ID" value="WRL64328.1"/>
    <property type="molecule type" value="Genomic_DNA"/>
</dbReference>
<gene>
    <name evidence="8" type="ORF">U6N30_00200</name>
</gene>
<dbReference type="Proteomes" id="UP001324287">
    <property type="component" value="Chromosome"/>
</dbReference>
<keyword evidence="5 6" id="KW-0472">Membrane</keyword>
<feature type="region of interest" description="Disordered" evidence="7">
    <location>
        <begin position="124"/>
        <end position="147"/>
    </location>
</feature>
<evidence type="ECO:0000256" key="5">
    <source>
        <dbReference type="ARBA" id="ARBA00023136"/>
    </source>
</evidence>
<evidence type="ECO:0000256" key="7">
    <source>
        <dbReference type="SAM" id="MobiDB-lite"/>
    </source>
</evidence>
<dbReference type="InterPro" id="IPR002781">
    <property type="entry name" value="TM_pro_TauE-like"/>
</dbReference>
<feature type="transmembrane region" description="Helical" evidence="6">
    <location>
        <begin position="33"/>
        <end position="55"/>
    </location>
</feature>
<sequence length="147" mass="15454">MDWWDPSIAVAGLLVGMVVGLTGMGGGALMTPILVFFFGVPPLTAVSSDVVASLFMKPIGGFVHLRRGTVHLGLVAWLCLGSVPGAFAGVLLLRWIGGTAACRSSCWWPSVPSSCSRPWRWRRRATSSSGSGNDAGPQVRGISRSGR</sequence>
<dbReference type="InterPro" id="IPR051598">
    <property type="entry name" value="TSUP/Inactive_protease-like"/>
</dbReference>
<evidence type="ECO:0000256" key="6">
    <source>
        <dbReference type="RuleBase" id="RU363041"/>
    </source>
</evidence>
<keyword evidence="4 6" id="KW-1133">Transmembrane helix</keyword>
<keyword evidence="6" id="KW-1003">Cell membrane</keyword>
<feature type="transmembrane region" description="Helical" evidence="6">
    <location>
        <begin position="75"/>
        <end position="96"/>
    </location>
</feature>
<organism evidence="8 9">
    <name type="scientific">Blastococcus brunescens</name>
    <dbReference type="NCBI Taxonomy" id="1564165"/>
    <lineage>
        <taxon>Bacteria</taxon>
        <taxon>Bacillati</taxon>
        <taxon>Actinomycetota</taxon>
        <taxon>Actinomycetes</taxon>
        <taxon>Geodermatophilales</taxon>
        <taxon>Geodermatophilaceae</taxon>
        <taxon>Blastococcus</taxon>
    </lineage>
</organism>
<protein>
    <recommendedName>
        <fullName evidence="6">Probable membrane transporter protein</fullName>
    </recommendedName>
</protein>
<evidence type="ECO:0000313" key="8">
    <source>
        <dbReference type="EMBL" id="WRL64328.1"/>
    </source>
</evidence>
<accession>A0ABZ1B3H2</accession>